<organism evidence="2 3">
    <name type="scientific">Acetilactobacillus jinshanensis</name>
    <dbReference type="NCBI Taxonomy" id="1720083"/>
    <lineage>
        <taxon>Bacteria</taxon>
        <taxon>Bacillati</taxon>
        <taxon>Bacillota</taxon>
        <taxon>Bacilli</taxon>
        <taxon>Lactobacillales</taxon>
        <taxon>Lactobacillaceae</taxon>
        <taxon>Acetilactobacillus</taxon>
    </lineage>
</organism>
<dbReference type="Proteomes" id="UP000294321">
    <property type="component" value="Chromosome"/>
</dbReference>
<keyword evidence="1" id="KW-1133">Transmembrane helix</keyword>
<evidence type="ECO:0000256" key="1">
    <source>
        <dbReference type="SAM" id="Phobius"/>
    </source>
</evidence>
<feature type="transmembrane region" description="Helical" evidence="1">
    <location>
        <begin position="44"/>
        <end position="62"/>
    </location>
</feature>
<feature type="transmembrane region" description="Helical" evidence="1">
    <location>
        <begin position="6"/>
        <end position="24"/>
    </location>
</feature>
<evidence type="ECO:0000313" key="3">
    <source>
        <dbReference type="Proteomes" id="UP000294321"/>
    </source>
</evidence>
<dbReference type="KEGG" id="lji:ELX58_06525"/>
<evidence type="ECO:0000313" key="2">
    <source>
        <dbReference type="EMBL" id="QBP18758.1"/>
    </source>
</evidence>
<dbReference type="EMBL" id="CP034726">
    <property type="protein sequence ID" value="QBP18758.1"/>
    <property type="molecule type" value="Genomic_DNA"/>
</dbReference>
<reference evidence="3" key="1">
    <citation type="submission" date="2018-12" db="EMBL/GenBank/DDBJ databases">
        <title>A new species of lactobacillus.</title>
        <authorList>
            <person name="Jian Y."/>
            <person name="Xin L."/>
            <person name="Hong Z.J."/>
            <person name="Ming L.Z."/>
            <person name="Hong X.Z."/>
        </authorList>
    </citation>
    <scope>NUCLEOTIDE SEQUENCE [LARGE SCALE GENOMIC DNA]</scope>
    <source>
        <strain evidence="3">HSLZ-75</strain>
    </source>
</reference>
<sequence>MLAINILMIIFTLLLLGIGTFLFMHRHKTFLIFKTSDHHLIGSVVKNFGITFIIVGIISLITILTQNTIYICIALIIGCIAVTAFYLCISKFIPKS</sequence>
<dbReference type="AlphaFoldDB" id="A0A4P6ZM24"/>
<name>A0A4P6ZM24_9LACO</name>
<dbReference type="RefSeq" id="WP_133442316.1">
    <property type="nucleotide sequence ID" value="NZ_CP034726.1"/>
</dbReference>
<evidence type="ECO:0008006" key="4">
    <source>
        <dbReference type="Google" id="ProtNLM"/>
    </source>
</evidence>
<protein>
    <recommendedName>
        <fullName evidence="4">DUF3784 domain-containing protein</fullName>
    </recommendedName>
</protein>
<keyword evidence="3" id="KW-1185">Reference proteome</keyword>
<gene>
    <name evidence="2" type="ORF">ELX58_06525</name>
</gene>
<proteinExistence type="predicted"/>
<feature type="transmembrane region" description="Helical" evidence="1">
    <location>
        <begin position="68"/>
        <end position="89"/>
    </location>
</feature>
<keyword evidence="1" id="KW-0472">Membrane</keyword>
<keyword evidence="1" id="KW-0812">Transmembrane</keyword>
<accession>A0A4P6ZM24</accession>